<gene>
    <name evidence="5" type="ordered locus">Clim_2159</name>
</gene>
<evidence type="ECO:0000313" key="5">
    <source>
        <dbReference type="EMBL" id="ACD91183.1"/>
    </source>
</evidence>
<evidence type="ECO:0000256" key="1">
    <source>
        <dbReference type="PROSITE-ProRule" id="PRU00285"/>
    </source>
</evidence>
<evidence type="ECO:0000259" key="3">
    <source>
        <dbReference type="PROSITE" id="PS01031"/>
    </source>
</evidence>
<feature type="domain" description="CS" evidence="4">
    <location>
        <begin position="29"/>
        <end position="137"/>
    </location>
</feature>
<dbReference type="HOGENOM" id="CLU_046737_8_3_10"/>
<reference evidence="5 6" key="1">
    <citation type="submission" date="2008-05" db="EMBL/GenBank/DDBJ databases">
        <title>Complete sequence of Chlorobium limicola DSM 245.</title>
        <authorList>
            <consortium name="US DOE Joint Genome Institute"/>
            <person name="Lucas S."/>
            <person name="Copeland A."/>
            <person name="Lapidus A."/>
            <person name="Glavina del Rio T."/>
            <person name="Dalin E."/>
            <person name="Tice H."/>
            <person name="Bruce D."/>
            <person name="Goodwin L."/>
            <person name="Pitluck S."/>
            <person name="Schmutz J."/>
            <person name="Larimer F."/>
            <person name="Land M."/>
            <person name="Hauser L."/>
            <person name="Kyrpides N."/>
            <person name="Ovchinnikova G."/>
            <person name="Zhao F."/>
            <person name="Li T."/>
            <person name="Liu Z."/>
            <person name="Overmann J."/>
            <person name="Bryant D.A."/>
            <person name="Richardson P."/>
        </authorList>
    </citation>
    <scope>NUCLEOTIDE SEQUENCE [LARGE SCALE GENOMIC DNA]</scope>
    <source>
        <strain evidence="6">DSM 245 / NBRC 103803 / 6330</strain>
    </source>
</reference>
<dbReference type="Gene3D" id="2.60.40.790">
    <property type="match status" value="1"/>
</dbReference>
<feature type="domain" description="SHSP" evidence="3">
    <location>
        <begin position="25"/>
        <end position="139"/>
    </location>
</feature>
<organism evidence="5 6">
    <name type="scientific">Chlorobium limicola (strain DSM 245 / NBRC 103803 / 6330)</name>
    <dbReference type="NCBI Taxonomy" id="290315"/>
    <lineage>
        <taxon>Bacteria</taxon>
        <taxon>Pseudomonadati</taxon>
        <taxon>Chlorobiota</taxon>
        <taxon>Chlorobiia</taxon>
        <taxon>Chlorobiales</taxon>
        <taxon>Chlorobiaceae</taxon>
        <taxon>Chlorobium/Pelodictyon group</taxon>
        <taxon>Chlorobium</taxon>
    </lineage>
</organism>
<sequence>MSLKLYGRDPLKMFEDVFNDKVSPFFSSMITPSFKVDISEDETAIYVSADMPGMKKEDVKVSMEDDVLCISAERKQEEEEKKKGYHRIERNWGSMSRSFTVGDNVDAENIQASYENGELKITLPKKESEPKKGKEIEVK</sequence>
<keyword evidence="5" id="KW-0346">Stress response</keyword>
<name>B3EGS0_CHLL2</name>
<dbReference type="InterPro" id="IPR008978">
    <property type="entry name" value="HSP20-like_chaperone"/>
</dbReference>
<dbReference type="Pfam" id="PF00011">
    <property type="entry name" value="HSP20"/>
    <property type="match status" value="1"/>
</dbReference>
<dbReference type="OrthoDB" id="9811615at2"/>
<dbReference type="PANTHER" id="PTHR11527">
    <property type="entry name" value="HEAT-SHOCK PROTEIN 20 FAMILY MEMBER"/>
    <property type="match status" value="1"/>
</dbReference>
<dbReference type="SUPFAM" id="SSF49764">
    <property type="entry name" value="HSP20-like chaperones"/>
    <property type="match status" value="1"/>
</dbReference>
<proteinExistence type="inferred from homology"/>
<dbReference type="STRING" id="290315.Clim_2159"/>
<accession>B3EGS0</accession>
<dbReference type="InterPro" id="IPR007052">
    <property type="entry name" value="CS_dom"/>
</dbReference>
<dbReference type="RefSeq" id="WP_012467051.1">
    <property type="nucleotide sequence ID" value="NC_010803.1"/>
</dbReference>
<evidence type="ECO:0000256" key="2">
    <source>
        <dbReference type="RuleBase" id="RU003616"/>
    </source>
</evidence>
<dbReference type="EMBL" id="CP001097">
    <property type="protein sequence ID" value="ACD91183.1"/>
    <property type="molecule type" value="Genomic_DNA"/>
</dbReference>
<evidence type="ECO:0000313" key="6">
    <source>
        <dbReference type="Proteomes" id="UP000008841"/>
    </source>
</evidence>
<dbReference type="PROSITE" id="PS51203">
    <property type="entry name" value="CS"/>
    <property type="match status" value="1"/>
</dbReference>
<dbReference type="Proteomes" id="UP000008841">
    <property type="component" value="Chromosome"/>
</dbReference>
<dbReference type="InterPro" id="IPR031107">
    <property type="entry name" value="Small_HSP"/>
</dbReference>
<dbReference type="KEGG" id="cli:Clim_2159"/>
<protein>
    <submittedName>
        <fullName evidence="5">Heat shock protein Hsp20</fullName>
    </submittedName>
</protein>
<evidence type="ECO:0000259" key="4">
    <source>
        <dbReference type="PROSITE" id="PS51203"/>
    </source>
</evidence>
<dbReference type="eggNOG" id="COG0071">
    <property type="taxonomic scope" value="Bacteria"/>
</dbReference>
<dbReference type="InterPro" id="IPR002068">
    <property type="entry name" value="A-crystallin/Hsp20_dom"/>
</dbReference>
<dbReference type="AlphaFoldDB" id="B3EGS0"/>
<dbReference type="PROSITE" id="PS01031">
    <property type="entry name" value="SHSP"/>
    <property type="match status" value="1"/>
</dbReference>
<comment type="similarity">
    <text evidence="1 2">Belongs to the small heat shock protein (HSP20) family.</text>
</comment>
<dbReference type="CDD" id="cd06464">
    <property type="entry name" value="ACD_sHsps-like"/>
    <property type="match status" value="1"/>
</dbReference>